<organism evidence="1 2">
    <name type="scientific">Sphingomonas swuensis</name>
    <dbReference type="NCBI Taxonomy" id="977800"/>
    <lineage>
        <taxon>Bacteria</taxon>
        <taxon>Pseudomonadati</taxon>
        <taxon>Pseudomonadota</taxon>
        <taxon>Alphaproteobacteria</taxon>
        <taxon>Sphingomonadales</taxon>
        <taxon>Sphingomonadaceae</taxon>
        <taxon>Sphingomonas</taxon>
    </lineage>
</organism>
<protein>
    <recommendedName>
        <fullName evidence="3">PD-(D/E)XK nuclease superfamily protein</fullName>
    </recommendedName>
</protein>
<accession>A0ABP7T0G0</accession>
<proteinExistence type="predicted"/>
<evidence type="ECO:0008006" key="3">
    <source>
        <dbReference type="Google" id="ProtNLM"/>
    </source>
</evidence>
<keyword evidence="2" id="KW-1185">Reference proteome</keyword>
<name>A0ABP7T0G0_9SPHN</name>
<gene>
    <name evidence="1" type="ORF">GCM10022280_18560</name>
</gene>
<comment type="caution">
    <text evidence="1">The sequence shown here is derived from an EMBL/GenBank/DDBJ whole genome shotgun (WGS) entry which is preliminary data.</text>
</comment>
<evidence type="ECO:0000313" key="2">
    <source>
        <dbReference type="Proteomes" id="UP001500235"/>
    </source>
</evidence>
<sequence length="410" mass="45784">MRNKVSNSDLTARRGGGDSFFGFVQKQLRDKCSGRLVALMLRELGRHEPEAFLVLLQEVQFSADQRKAIRGGAAQIETEWAYMPGRRADLAVIVDGQEILLLEVKEDDLMSSGNSDQLADYIAHVADRSAEIHFVHFSRYSPLRSLGPLQSMPNVHDLRYRHLIEAVRNHENETSGRAPLSRMIREYLEDIGVDSYKQISLDQELDALTLLVTQMSGFDHFHGLGRLHTASNATLAPDLLRRLLSNAVVLGEWLLEPNASIIKQKPKSKFHVTNRYSATLLKRAISTPDPDDGLVDLPRKAVQEGILSVHASAALDKSGSQSWVYVTVGQYVTVSAATREKARFSLFVELVWKGGDGVHLESEDWFDMFPSESTATKELRTLLQRALKKARKLDGSPAVFDKVSLPAPRT</sequence>
<reference evidence="2" key="1">
    <citation type="journal article" date="2019" name="Int. J. Syst. Evol. Microbiol.">
        <title>The Global Catalogue of Microorganisms (GCM) 10K type strain sequencing project: providing services to taxonomists for standard genome sequencing and annotation.</title>
        <authorList>
            <consortium name="The Broad Institute Genomics Platform"/>
            <consortium name="The Broad Institute Genome Sequencing Center for Infectious Disease"/>
            <person name="Wu L."/>
            <person name="Ma J."/>
        </authorList>
    </citation>
    <scope>NUCLEOTIDE SEQUENCE [LARGE SCALE GENOMIC DNA]</scope>
    <source>
        <strain evidence="2">JCM 17563</strain>
    </source>
</reference>
<evidence type="ECO:0000313" key="1">
    <source>
        <dbReference type="EMBL" id="GAA4019125.1"/>
    </source>
</evidence>
<dbReference type="EMBL" id="BAABBQ010000001">
    <property type="protein sequence ID" value="GAA4019125.1"/>
    <property type="molecule type" value="Genomic_DNA"/>
</dbReference>
<dbReference type="Proteomes" id="UP001500235">
    <property type="component" value="Unassembled WGS sequence"/>
</dbReference>